<dbReference type="AlphaFoldDB" id="A0A2T2N7Y4"/>
<name>A0A2T2N7Y4_CORCC</name>
<keyword evidence="3" id="KW-0812">Transmembrane</keyword>
<gene>
    <name evidence="4" type="ORF">BS50DRAFT_651701</name>
</gene>
<feature type="compositionally biased region" description="Low complexity" evidence="2">
    <location>
        <begin position="470"/>
        <end position="481"/>
    </location>
</feature>
<keyword evidence="3" id="KW-1133">Transmembrane helix</keyword>
<evidence type="ECO:0000313" key="5">
    <source>
        <dbReference type="Proteomes" id="UP000240883"/>
    </source>
</evidence>
<feature type="compositionally biased region" description="Polar residues" evidence="2">
    <location>
        <begin position="112"/>
        <end position="123"/>
    </location>
</feature>
<feature type="coiled-coil region" evidence="1">
    <location>
        <begin position="656"/>
        <end position="683"/>
    </location>
</feature>
<feature type="compositionally biased region" description="Polar residues" evidence="2">
    <location>
        <begin position="440"/>
        <end position="455"/>
    </location>
</feature>
<feature type="compositionally biased region" description="Polar residues" evidence="2">
    <location>
        <begin position="247"/>
        <end position="260"/>
    </location>
</feature>
<keyword evidence="3" id="KW-0472">Membrane</keyword>
<reference evidence="4 5" key="1">
    <citation type="journal article" date="2018" name="Front. Microbiol.">
        <title>Genome-Wide Analysis of Corynespora cassiicola Leaf Fall Disease Putative Effectors.</title>
        <authorList>
            <person name="Lopez D."/>
            <person name="Ribeiro S."/>
            <person name="Label P."/>
            <person name="Fumanal B."/>
            <person name="Venisse J.S."/>
            <person name="Kohler A."/>
            <person name="de Oliveira R.R."/>
            <person name="Labutti K."/>
            <person name="Lipzen A."/>
            <person name="Lail K."/>
            <person name="Bauer D."/>
            <person name="Ohm R.A."/>
            <person name="Barry K.W."/>
            <person name="Spatafora J."/>
            <person name="Grigoriev I.V."/>
            <person name="Martin F.M."/>
            <person name="Pujade-Renaud V."/>
        </authorList>
    </citation>
    <scope>NUCLEOTIDE SEQUENCE [LARGE SCALE GENOMIC DNA]</scope>
    <source>
        <strain evidence="4 5">Philippines</strain>
    </source>
</reference>
<feature type="compositionally biased region" description="Basic residues" evidence="2">
    <location>
        <begin position="92"/>
        <end position="102"/>
    </location>
</feature>
<accession>A0A2T2N7Y4</accession>
<sequence length="707" mass="75805">MNSLSATFGALLHVFFLIFTPVVWVEEIYQDPDWTALVGLVLLPVATGLVLFGPRWWLPYYIAGWLLGPDEEPAPLTRRESRAFAQDEQRERRRASRARSRASSRSDASASGLVSPSVGASRTPSPSGSPPPFFDDPPPICFYNPPPQFLFPPPGTPDQVQPTLCLMPRYRRPLARTHRPTYGRPGMGLGSGFGSDTVVDTGSAAVVPNSSAGSAIGSIAQELWSSRVTASSPRRPSPPPPPPSVLSRANASASATCSLSRRPSFPVRAAQIDTVAPQKQQTTSVTGAGAVPLVSPRPAAVVEPLPGGFAAAPVTESFLIQFTRIVIQGGWNYRPIELDWARMGLSHPAFRQYASQAQLARGLPRPAGLAAWLDRASENRRRQEWEAMSGRRSLLGQWQSFVAASAPVCPLPASSGITQATQPICCPTPPPPSVQTTTPRSVKTVPSTTFASSTGPVAPPPASSGIAQVPAFSSATFSTAAPSPPATASPPASSGIAQGMSFPIGNISTGSRAQRVTRGRAGNGRLRYAAAGRAPGGDAKGIDYSLRWAKLRGKVTLESLRMTVDELMAWRSPGLIFPSASSPEEEVAFRRDGALMSGRLGPMATDIHQAAFMLRLQYATTKQFGRPLLEQLGSFSAAAVQQLDYILEPFFKEAGIQNFQRGVDSLQSEMQQVDEKLQEWFESIGAPESYFTLRSPLVSLRARLRLN</sequence>
<feature type="compositionally biased region" description="Pro residues" evidence="2">
    <location>
        <begin position="127"/>
        <end position="138"/>
    </location>
</feature>
<feature type="region of interest" description="Disordered" evidence="2">
    <location>
        <begin position="226"/>
        <end position="260"/>
    </location>
</feature>
<feature type="region of interest" description="Disordered" evidence="2">
    <location>
        <begin position="80"/>
        <end position="138"/>
    </location>
</feature>
<feature type="compositionally biased region" description="Pro residues" evidence="2">
    <location>
        <begin position="235"/>
        <end position="244"/>
    </location>
</feature>
<feature type="transmembrane region" description="Helical" evidence="3">
    <location>
        <begin position="6"/>
        <end position="25"/>
    </location>
</feature>
<feature type="compositionally biased region" description="Basic and acidic residues" evidence="2">
    <location>
        <begin position="80"/>
        <end position="91"/>
    </location>
</feature>
<organism evidence="4 5">
    <name type="scientific">Corynespora cassiicola Philippines</name>
    <dbReference type="NCBI Taxonomy" id="1448308"/>
    <lineage>
        <taxon>Eukaryota</taxon>
        <taxon>Fungi</taxon>
        <taxon>Dikarya</taxon>
        <taxon>Ascomycota</taxon>
        <taxon>Pezizomycotina</taxon>
        <taxon>Dothideomycetes</taxon>
        <taxon>Pleosporomycetidae</taxon>
        <taxon>Pleosporales</taxon>
        <taxon>Corynesporascaceae</taxon>
        <taxon>Corynespora</taxon>
    </lineage>
</organism>
<dbReference type="Proteomes" id="UP000240883">
    <property type="component" value="Unassembled WGS sequence"/>
</dbReference>
<evidence type="ECO:0000256" key="3">
    <source>
        <dbReference type="SAM" id="Phobius"/>
    </source>
</evidence>
<feature type="region of interest" description="Disordered" evidence="2">
    <location>
        <begin position="430"/>
        <end position="520"/>
    </location>
</feature>
<protein>
    <submittedName>
        <fullName evidence="4">Uncharacterized protein</fullName>
    </submittedName>
</protein>
<dbReference type="EMBL" id="KZ678144">
    <property type="protein sequence ID" value="PSN61490.1"/>
    <property type="molecule type" value="Genomic_DNA"/>
</dbReference>
<feature type="transmembrane region" description="Helical" evidence="3">
    <location>
        <begin position="37"/>
        <end position="57"/>
    </location>
</feature>
<evidence type="ECO:0000256" key="2">
    <source>
        <dbReference type="SAM" id="MobiDB-lite"/>
    </source>
</evidence>
<proteinExistence type="predicted"/>
<keyword evidence="1" id="KW-0175">Coiled coil</keyword>
<keyword evidence="5" id="KW-1185">Reference proteome</keyword>
<evidence type="ECO:0000256" key="1">
    <source>
        <dbReference type="SAM" id="Coils"/>
    </source>
</evidence>
<evidence type="ECO:0000313" key="4">
    <source>
        <dbReference type="EMBL" id="PSN61490.1"/>
    </source>
</evidence>